<evidence type="ECO:0000256" key="1">
    <source>
        <dbReference type="SAM" id="MobiDB-lite"/>
    </source>
</evidence>
<protein>
    <submittedName>
        <fullName evidence="2">Uncharacterized protein</fullName>
    </submittedName>
</protein>
<feature type="region of interest" description="Disordered" evidence="1">
    <location>
        <begin position="1"/>
        <end position="41"/>
    </location>
</feature>
<dbReference type="AlphaFoldDB" id="A0A0G2EIU0"/>
<reference evidence="2 3" key="1">
    <citation type="submission" date="2015-05" db="EMBL/GenBank/DDBJ databases">
        <title>Distinctive expansion of gene families associated with plant cell wall degradation and secondary metabolism in the genomes of grapevine trunk pathogens.</title>
        <authorList>
            <person name="Lawrence D.P."/>
            <person name="Travadon R."/>
            <person name="Rolshausen P.E."/>
            <person name="Baumgartner K."/>
        </authorList>
    </citation>
    <scope>NUCLEOTIDE SEQUENCE [LARGE SCALE GENOMIC DNA]</scope>
    <source>
        <strain evidence="2">UCRPC4</strain>
    </source>
</reference>
<evidence type="ECO:0000313" key="2">
    <source>
        <dbReference type="EMBL" id="KKY22289.1"/>
    </source>
</evidence>
<reference evidence="2 3" key="2">
    <citation type="submission" date="2015-05" db="EMBL/GenBank/DDBJ databases">
        <authorList>
            <person name="Morales-Cruz A."/>
            <person name="Amrine K.C."/>
            <person name="Cantu D."/>
        </authorList>
    </citation>
    <scope>NUCLEOTIDE SEQUENCE [LARGE SCALE GENOMIC DNA]</scope>
    <source>
        <strain evidence="2">UCRPC4</strain>
    </source>
</reference>
<dbReference type="Proteomes" id="UP000053317">
    <property type="component" value="Unassembled WGS sequence"/>
</dbReference>
<feature type="compositionally biased region" description="Polar residues" evidence="1">
    <location>
        <begin position="7"/>
        <end position="24"/>
    </location>
</feature>
<evidence type="ECO:0000313" key="3">
    <source>
        <dbReference type="Proteomes" id="UP000053317"/>
    </source>
</evidence>
<keyword evidence="3" id="KW-1185">Reference proteome</keyword>
<dbReference type="EMBL" id="LCWF01000077">
    <property type="protein sequence ID" value="KKY22289.1"/>
    <property type="molecule type" value="Genomic_DNA"/>
</dbReference>
<organism evidence="2 3">
    <name type="scientific">Phaeomoniella chlamydospora</name>
    <name type="common">Phaeoacremonium chlamydosporum</name>
    <dbReference type="NCBI Taxonomy" id="158046"/>
    <lineage>
        <taxon>Eukaryota</taxon>
        <taxon>Fungi</taxon>
        <taxon>Dikarya</taxon>
        <taxon>Ascomycota</taxon>
        <taxon>Pezizomycotina</taxon>
        <taxon>Eurotiomycetes</taxon>
        <taxon>Chaetothyriomycetidae</taxon>
        <taxon>Phaeomoniellales</taxon>
        <taxon>Phaeomoniellaceae</taxon>
        <taxon>Phaeomoniella</taxon>
    </lineage>
</organism>
<comment type="caution">
    <text evidence="2">The sequence shown here is derived from an EMBL/GenBank/DDBJ whole genome shotgun (WGS) entry which is preliminary data.</text>
</comment>
<proteinExistence type="predicted"/>
<sequence length="158" mass="16905">MPPKTAPSDSAPSNVAQADTSPSGSKAEDVTPTQSANVMPKDDMDWSFMDLDNLPDISSEELNFLDFPDITGLDLGLHDDIVVGDSQPCQIDTGANSEWSLGMENPALALTAGSINEDLAEATLPRIGLLDLPIGARCCEAFEQITQLKKEYVIEPLL</sequence>
<accession>A0A0G2EIU0</accession>
<name>A0A0G2EIU0_PHACM</name>
<gene>
    <name evidence="2" type="ORF">UCRPC4_g03312</name>
</gene>